<dbReference type="EC" id="2.4.-.-" evidence="3 4"/>
<keyword evidence="1" id="KW-1133">Transmembrane helix</keyword>
<feature type="domain" description="Glycosyltransferase 2-like" evidence="2">
    <location>
        <begin position="9"/>
        <end position="142"/>
    </location>
</feature>
<protein>
    <submittedName>
        <fullName evidence="3 4">Glycosyltransferase</fullName>
        <ecNumber evidence="3 4">2.4.-.-</ecNumber>
    </submittedName>
</protein>
<keyword evidence="5" id="KW-1185">Reference proteome</keyword>
<gene>
    <name evidence="4" type="primary">epsJ_6</name>
    <name evidence="4" type="ORF">IBLFYP30_02263</name>
    <name evidence="3" type="ORF">LIP50_08845</name>
</gene>
<organism evidence="4">
    <name type="scientific">Intestinibacter bartlettii</name>
    <dbReference type="NCBI Taxonomy" id="261299"/>
    <lineage>
        <taxon>Bacteria</taxon>
        <taxon>Bacillati</taxon>
        <taxon>Bacillota</taxon>
        <taxon>Clostridia</taxon>
        <taxon>Peptostreptococcales</taxon>
        <taxon>Peptostreptococcaceae</taxon>
        <taxon>Intestinibacter</taxon>
    </lineage>
</organism>
<dbReference type="CDD" id="cd00761">
    <property type="entry name" value="Glyco_tranf_GTA_type"/>
    <property type="match status" value="1"/>
</dbReference>
<dbReference type="PANTHER" id="PTHR22916">
    <property type="entry name" value="GLYCOSYLTRANSFERASE"/>
    <property type="match status" value="1"/>
</dbReference>
<name>A0A6N3DP97_9FIRM</name>
<evidence type="ECO:0000313" key="5">
    <source>
        <dbReference type="Proteomes" id="UP001299409"/>
    </source>
</evidence>
<dbReference type="InterPro" id="IPR001173">
    <property type="entry name" value="Glyco_trans_2-like"/>
</dbReference>
<keyword evidence="4" id="KW-0328">Glycosyltransferase</keyword>
<dbReference type="RefSeq" id="WP_048925610.1">
    <property type="nucleotide sequence ID" value="NZ_BAABXU010000001.1"/>
</dbReference>
<dbReference type="Proteomes" id="UP001299409">
    <property type="component" value="Unassembled WGS sequence"/>
</dbReference>
<proteinExistence type="predicted"/>
<evidence type="ECO:0000313" key="4">
    <source>
        <dbReference type="EMBL" id="VYU29158.1"/>
    </source>
</evidence>
<keyword evidence="1" id="KW-0472">Membrane</keyword>
<reference evidence="3 5" key="2">
    <citation type="submission" date="2021-10" db="EMBL/GenBank/DDBJ databases">
        <title>Collection of gut derived symbiotic bacterial strains cultured from healthy donors.</title>
        <authorList>
            <person name="Lin H."/>
            <person name="Littmann E."/>
            <person name="Claire K."/>
            <person name="Pamer E."/>
        </authorList>
    </citation>
    <scope>NUCLEOTIDE SEQUENCE [LARGE SCALE GENOMIC DNA]</scope>
    <source>
        <strain evidence="3 5">MSK.17.68</strain>
    </source>
</reference>
<evidence type="ECO:0000313" key="3">
    <source>
        <dbReference type="EMBL" id="MCB5446305.1"/>
    </source>
</evidence>
<evidence type="ECO:0000256" key="1">
    <source>
        <dbReference type="SAM" id="Phobius"/>
    </source>
</evidence>
<dbReference type="AlphaFoldDB" id="A0A6N3DP97"/>
<dbReference type="PANTHER" id="PTHR22916:SF3">
    <property type="entry name" value="UDP-GLCNAC:BETAGAL BETA-1,3-N-ACETYLGLUCOSAMINYLTRANSFERASE-LIKE PROTEIN 1"/>
    <property type="match status" value="1"/>
</dbReference>
<dbReference type="GO" id="GO:0016758">
    <property type="term" value="F:hexosyltransferase activity"/>
    <property type="evidence" value="ECO:0007669"/>
    <property type="project" value="UniProtKB-ARBA"/>
</dbReference>
<sequence>MNTINPKISVIVPVYNTSTYLRRCLDSILEQDFTSYEVICVNDGSTDNSLEILREYEKKSEKIKVINQVNNGVAKTRNTALKHAKGDYLAFLDSDDFVRENYLSRLYDAAIDTRSDIVICNFYRYYEQINLAKPVFYKFRRGVFNKYDILKGLIPDNLIHSYLWNKLWKREIFEDFNSFPDMKFEDLAIMSQLIYKADKIAVINDALYYYRIRKTSIVRNICLQTQNDYMKAYALIRLFLKDTGEYSRLKRYYFYFSLKAYIVMLAVNMMLFKENPSFKLFLQNIYSIKSFMKACREDDFKMTKEDILNYNVLSSEVKMSILNANKVSK</sequence>
<keyword evidence="1" id="KW-0812">Transmembrane</keyword>
<evidence type="ECO:0000259" key="2">
    <source>
        <dbReference type="Pfam" id="PF00535"/>
    </source>
</evidence>
<reference evidence="4" key="1">
    <citation type="submission" date="2019-11" db="EMBL/GenBank/DDBJ databases">
        <authorList>
            <person name="Feng L."/>
        </authorList>
    </citation>
    <scope>NUCLEOTIDE SEQUENCE</scope>
    <source>
        <strain evidence="4">IbartlettiiLFYP30</strain>
    </source>
</reference>
<dbReference type="EMBL" id="JAJBMB010000007">
    <property type="protein sequence ID" value="MCB5446305.1"/>
    <property type="molecule type" value="Genomic_DNA"/>
</dbReference>
<keyword evidence="4" id="KW-0808">Transferase</keyword>
<accession>A0A6N3DP97</accession>
<dbReference type="EMBL" id="CACRUE010000033">
    <property type="protein sequence ID" value="VYU29158.1"/>
    <property type="molecule type" value="Genomic_DNA"/>
</dbReference>
<dbReference type="Gene3D" id="3.90.550.10">
    <property type="entry name" value="Spore Coat Polysaccharide Biosynthesis Protein SpsA, Chain A"/>
    <property type="match status" value="1"/>
</dbReference>
<dbReference type="SUPFAM" id="SSF53448">
    <property type="entry name" value="Nucleotide-diphospho-sugar transferases"/>
    <property type="match status" value="1"/>
</dbReference>
<dbReference type="Pfam" id="PF00535">
    <property type="entry name" value="Glycos_transf_2"/>
    <property type="match status" value="1"/>
</dbReference>
<feature type="transmembrane region" description="Helical" evidence="1">
    <location>
        <begin position="252"/>
        <end position="272"/>
    </location>
</feature>
<dbReference type="InterPro" id="IPR029044">
    <property type="entry name" value="Nucleotide-diphossugar_trans"/>
</dbReference>